<comment type="caution">
    <text evidence="2">The sequence shown here is derived from an EMBL/GenBank/DDBJ whole genome shotgun (WGS) entry which is preliminary data.</text>
</comment>
<feature type="region of interest" description="Disordered" evidence="1">
    <location>
        <begin position="44"/>
        <end position="84"/>
    </location>
</feature>
<organism evidence="2 3">
    <name type="scientific">Symbiodinium microadriaticum</name>
    <name type="common">Dinoflagellate</name>
    <name type="synonym">Zooxanthella microadriatica</name>
    <dbReference type="NCBI Taxonomy" id="2951"/>
    <lineage>
        <taxon>Eukaryota</taxon>
        <taxon>Sar</taxon>
        <taxon>Alveolata</taxon>
        <taxon>Dinophyceae</taxon>
        <taxon>Suessiales</taxon>
        <taxon>Symbiodiniaceae</taxon>
        <taxon>Symbiodinium</taxon>
    </lineage>
</organism>
<dbReference type="InterPro" id="IPR036397">
    <property type="entry name" value="RNaseH_sf"/>
</dbReference>
<keyword evidence="3" id="KW-1185">Reference proteome</keyword>
<gene>
    <name evidence="2" type="ORF">AK812_SmicGene25912</name>
</gene>
<name>A0A1Q9DAR9_SYMMI</name>
<reference evidence="2 3" key="1">
    <citation type="submission" date="2016-02" db="EMBL/GenBank/DDBJ databases">
        <title>Genome analysis of coral dinoflagellate symbionts highlights evolutionary adaptations to a symbiotic lifestyle.</title>
        <authorList>
            <person name="Aranda M."/>
            <person name="Li Y."/>
            <person name="Liew Y.J."/>
            <person name="Baumgarten S."/>
            <person name="Simakov O."/>
            <person name="Wilson M."/>
            <person name="Piel J."/>
            <person name="Ashoor H."/>
            <person name="Bougouffa S."/>
            <person name="Bajic V.B."/>
            <person name="Ryu T."/>
            <person name="Ravasi T."/>
            <person name="Bayer T."/>
            <person name="Micklem G."/>
            <person name="Kim H."/>
            <person name="Bhak J."/>
            <person name="Lajeunesse T.C."/>
            <person name="Voolstra C.R."/>
        </authorList>
    </citation>
    <scope>NUCLEOTIDE SEQUENCE [LARGE SCALE GENOMIC DNA]</scope>
    <source>
        <strain evidence="2 3">CCMP2467</strain>
    </source>
</reference>
<dbReference type="InterPro" id="IPR012337">
    <property type="entry name" value="RNaseH-like_sf"/>
</dbReference>
<sequence length="831" mass="91885">METTGKEKEDLDLKWQKFQQELRSKAIRQDMDVYEEAIAELNQLLQSPDKDKGGGASASWEQSRTPPMEKTSPPPTGRRSEVSYAGGDGLEEATAQTVEETTEESEGDECIAELEKEQAPPWAFSVRKEFQIFGIMDVLEKGGCMEELGMWVATPFYEVDVIDVETNTKVLVLDCRPIGGTAFAAYFESPINRDTVMKPVDNYHPYDIELYIYGSQDAAAEGQTFEAVTGLCSLLEATQLMTIAVYVFNTEVLTLYLAPSDEESSSGDSMSLDDIGMIRALREQVALAAGLLWLMQMQSQLPELRQLDMVINEFPNIHVEYKHVKGHSGDPWNEYADSIAKQAARGELTEVGTPSETCRTFLTASLDVNTVHQGPRMMAVTASVAQEKIALISAHCPHAARAKERDEYLQELAAVLNRVKKTSMVFVGTDLYGRLPTNYQPATEDLEFDEPDSTGRMIANITVDNGLWAPSTFIRYDVNSFHTPARHWGAKPDGNFLDIACKQNLLYQVNAAAIKYATQHIKKKIAVAKAGFLDAIAANQSSDRFLYSYTPKMEGILYGAFKGSGAQEVAESHRSLYISSFASKVLHKALRQKVDSQVPITDDRTVEELSYRFGLDATDIVEFKEVILKGSMMAKAGVPGPIQQATGDFHYKTLFPDMPTGTDSVSPERARAQANDAQEDAWDSTWADDTAYPILADSADELLKRSMIKASVIMHVAAAAAEAGQHKGGIFSSGQPEIWWEDLREAMPVVKSYKHLGGYLDARAGGKAEVRYRLSMAAVAFGAARGLILQNRSIPLPTFLVIVVMESFVEVSHEVEKPLRTLSILRLSFLQ</sequence>
<dbReference type="SUPFAM" id="SSF53098">
    <property type="entry name" value="Ribonuclease H-like"/>
    <property type="match status" value="1"/>
</dbReference>
<dbReference type="Gene3D" id="3.30.420.10">
    <property type="entry name" value="Ribonuclease H-like superfamily/Ribonuclease H"/>
    <property type="match status" value="1"/>
</dbReference>
<evidence type="ECO:0000313" key="3">
    <source>
        <dbReference type="Proteomes" id="UP000186817"/>
    </source>
</evidence>
<dbReference type="GO" id="GO:0003676">
    <property type="term" value="F:nucleic acid binding"/>
    <property type="evidence" value="ECO:0007669"/>
    <property type="project" value="InterPro"/>
</dbReference>
<evidence type="ECO:0000256" key="1">
    <source>
        <dbReference type="SAM" id="MobiDB-lite"/>
    </source>
</evidence>
<dbReference type="EMBL" id="LSRX01000627">
    <property type="protein sequence ID" value="OLP92294.1"/>
    <property type="molecule type" value="Genomic_DNA"/>
</dbReference>
<dbReference type="Proteomes" id="UP000186817">
    <property type="component" value="Unassembled WGS sequence"/>
</dbReference>
<proteinExistence type="predicted"/>
<dbReference type="AlphaFoldDB" id="A0A1Q9DAR9"/>
<accession>A0A1Q9DAR9</accession>
<dbReference type="OrthoDB" id="417130at2759"/>
<evidence type="ECO:0000313" key="2">
    <source>
        <dbReference type="EMBL" id="OLP92294.1"/>
    </source>
</evidence>
<protein>
    <submittedName>
        <fullName evidence="2">Uncharacterized protein</fullName>
    </submittedName>
</protein>